<protein>
    <submittedName>
        <fullName evidence="3">Hint domain-containing protein</fullName>
    </submittedName>
</protein>
<dbReference type="Gene3D" id="2.170.16.10">
    <property type="entry name" value="Hedgehog/Intein (Hint) domain"/>
    <property type="match status" value="1"/>
</dbReference>
<accession>A0A8J7LTL5</accession>
<dbReference type="Pfam" id="PF13403">
    <property type="entry name" value="Hint_2"/>
    <property type="match status" value="1"/>
</dbReference>
<name>A0A8J7LTL5_9RHOB</name>
<sequence>MTAPDTSAPSALVWTCADIKVLEGQRWIFPPSEHRALLSLARASDGQLRIGAGSDLGHPDAPLRPEKALTLLSPTGQTVTGVILADADSRYLICDATPFPGADYRRLAAPADGPERALERLPSTAFARGTRLTMGNGAQTPIEDVRPGARVMTRDCGPQTVLRTRRFTAALRPVRIAADVLGNPRPRPLTQDHRLFLPQNPDETGPGRPRLAVKARHLADGRSITSGPRVTVPMVQMLFATHQVVFAEGIAAESRLLPERCERMLPANLLARLEHAACASTCATQPHSHAAALLRRPDAFQIIRQLAAE</sequence>
<evidence type="ECO:0000259" key="2">
    <source>
        <dbReference type="Pfam" id="PF13403"/>
    </source>
</evidence>
<keyword evidence="4" id="KW-1185">Reference proteome</keyword>
<dbReference type="SUPFAM" id="SSF51294">
    <property type="entry name" value="Hedgehog/intein (Hint) domain"/>
    <property type="match status" value="1"/>
</dbReference>
<evidence type="ECO:0000256" key="1">
    <source>
        <dbReference type="SAM" id="MobiDB-lite"/>
    </source>
</evidence>
<dbReference type="EMBL" id="JAELVR010000012">
    <property type="protein sequence ID" value="MBJ6373284.1"/>
    <property type="molecule type" value="Genomic_DNA"/>
</dbReference>
<proteinExistence type="predicted"/>
<comment type="caution">
    <text evidence="3">The sequence shown here is derived from an EMBL/GenBank/DDBJ whole genome shotgun (WGS) entry which is preliminary data.</text>
</comment>
<dbReference type="InterPro" id="IPR028992">
    <property type="entry name" value="Hedgehog/Intein_dom"/>
</dbReference>
<organism evidence="3 4">
    <name type="scientific">Sedimentitalea arenosa</name>
    <dbReference type="NCBI Taxonomy" id="2798803"/>
    <lineage>
        <taxon>Bacteria</taxon>
        <taxon>Pseudomonadati</taxon>
        <taxon>Pseudomonadota</taxon>
        <taxon>Alphaproteobacteria</taxon>
        <taxon>Rhodobacterales</taxon>
        <taxon>Paracoccaceae</taxon>
        <taxon>Sedimentitalea</taxon>
    </lineage>
</organism>
<dbReference type="InterPro" id="IPR036844">
    <property type="entry name" value="Hint_dom_sf"/>
</dbReference>
<reference evidence="3" key="1">
    <citation type="submission" date="2020-12" db="EMBL/GenBank/DDBJ databases">
        <title>Sedimentitalea sp. nov., isolated from sand in Incheon.</title>
        <authorList>
            <person name="Kim W."/>
        </authorList>
    </citation>
    <scope>NUCLEOTIDE SEQUENCE</scope>
    <source>
        <strain evidence="3">CAU 1593</strain>
    </source>
</reference>
<evidence type="ECO:0000313" key="4">
    <source>
        <dbReference type="Proteomes" id="UP000619079"/>
    </source>
</evidence>
<evidence type="ECO:0000313" key="3">
    <source>
        <dbReference type="EMBL" id="MBJ6373284.1"/>
    </source>
</evidence>
<dbReference type="AlphaFoldDB" id="A0A8J7LTL5"/>
<gene>
    <name evidence="3" type="ORF">JF290_17290</name>
</gene>
<feature type="domain" description="Hedgehog/Intein (Hint)" evidence="2">
    <location>
        <begin position="125"/>
        <end position="255"/>
    </location>
</feature>
<dbReference type="RefSeq" id="WP_199026150.1">
    <property type="nucleotide sequence ID" value="NZ_JAELVR010000012.1"/>
</dbReference>
<dbReference type="Proteomes" id="UP000619079">
    <property type="component" value="Unassembled WGS sequence"/>
</dbReference>
<feature type="region of interest" description="Disordered" evidence="1">
    <location>
        <begin position="182"/>
        <end position="208"/>
    </location>
</feature>